<evidence type="ECO:0000313" key="4">
    <source>
        <dbReference type="Proteomes" id="UP000014760"/>
    </source>
</evidence>
<dbReference type="EMBL" id="AMQN01011961">
    <property type="status" value="NOT_ANNOTATED_CDS"/>
    <property type="molecule type" value="Genomic_DNA"/>
</dbReference>
<sequence>MDVFLGNAVSSLEKQEKRECEDKLALLKSNLPANRAEKLSFFAKSYIGEGNMTKKTCIPSTYTFEEENSCAACGNPEKEAFSLCHVGKGCVHFPHFCATCLSEILKLTESHHIPDLKCEKCDVKFSIADIPVSITKKESNFYCVIIKDFLNKTSSSTSLSTYDKTRLSPLLSWLTSRTLLEIHHLNVTLTPDETKKIFILATELSTKVKQEIESVSEREPKKGETVELKGKNIEKTAKKEISSSSSNSRKTSSSASRKSKQGQSEKKRKRHGEVINIHITPTPTPPLTTNADSTPSKRRHQPPAPTTPAAAVSSRDPRLQSRKRKADELKSTEEKTLEGLKELDEFLQGFNPNGNIIEANDGVPRTIDDNDNHLSPLLHQDLNDDNEFFSSNVSDNNFQSILAEFIPN</sequence>
<dbReference type="EnsemblMetazoa" id="CapteT187499">
    <property type="protein sequence ID" value="CapteP187499"/>
    <property type="gene ID" value="CapteG187499"/>
</dbReference>
<name>R7TVZ4_CAPTE</name>
<reference evidence="3" key="3">
    <citation type="submission" date="2015-06" db="UniProtKB">
        <authorList>
            <consortium name="EnsemblMetazoa"/>
        </authorList>
    </citation>
    <scope>IDENTIFICATION</scope>
</reference>
<evidence type="ECO:0000313" key="3">
    <source>
        <dbReference type="EnsemblMetazoa" id="CapteP187499"/>
    </source>
</evidence>
<dbReference type="EMBL" id="KB309212">
    <property type="protein sequence ID" value="ELT95170.1"/>
    <property type="molecule type" value="Genomic_DNA"/>
</dbReference>
<feature type="region of interest" description="Disordered" evidence="1">
    <location>
        <begin position="210"/>
        <end position="336"/>
    </location>
</feature>
<feature type="compositionally biased region" description="Basic and acidic residues" evidence="1">
    <location>
        <begin position="315"/>
        <end position="336"/>
    </location>
</feature>
<dbReference type="AlphaFoldDB" id="R7TVZ4"/>
<reference evidence="4" key="1">
    <citation type="submission" date="2012-12" db="EMBL/GenBank/DDBJ databases">
        <authorList>
            <person name="Hellsten U."/>
            <person name="Grimwood J."/>
            <person name="Chapman J.A."/>
            <person name="Shapiro H."/>
            <person name="Aerts A."/>
            <person name="Otillar R.P."/>
            <person name="Terry A.Y."/>
            <person name="Boore J.L."/>
            <person name="Simakov O."/>
            <person name="Marletaz F."/>
            <person name="Cho S.-J."/>
            <person name="Edsinger-Gonzales E."/>
            <person name="Havlak P."/>
            <person name="Kuo D.-H."/>
            <person name="Larsson T."/>
            <person name="Lv J."/>
            <person name="Arendt D."/>
            <person name="Savage R."/>
            <person name="Osoegawa K."/>
            <person name="de Jong P."/>
            <person name="Lindberg D.R."/>
            <person name="Seaver E.C."/>
            <person name="Weisblat D.A."/>
            <person name="Putnam N.H."/>
            <person name="Grigoriev I.V."/>
            <person name="Rokhsar D.S."/>
        </authorList>
    </citation>
    <scope>NUCLEOTIDE SEQUENCE</scope>
    <source>
        <strain evidence="4">I ESC-2004</strain>
    </source>
</reference>
<reference evidence="2 4" key="2">
    <citation type="journal article" date="2013" name="Nature">
        <title>Insights into bilaterian evolution from three spiralian genomes.</title>
        <authorList>
            <person name="Simakov O."/>
            <person name="Marletaz F."/>
            <person name="Cho S.J."/>
            <person name="Edsinger-Gonzales E."/>
            <person name="Havlak P."/>
            <person name="Hellsten U."/>
            <person name="Kuo D.H."/>
            <person name="Larsson T."/>
            <person name="Lv J."/>
            <person name="Arendt D."/>
            <person name="Savage R."/>
            <person name="Osoegawa K."/>
            <person name="de Jong P."/>
            <person name="Grimwood J."/>
            <person name="Chapman J.A."/>
            <person name="Shapiro H."/>
            <person name="Aerts A."/>
            <person name="Otillar R.P."/>
            <person name="Terry A.Y."/>
            <person name="Boore J.L."/>
            <person name="Grigoriev I.V."/>
            <person name="Lindberg D.R."/>
            <person name="Seaver E.C."/>
            <person name="Weisblat D.A."/>
            <person name="Putnam N.H."/>
            <person name="Rokhsar D.S."/>
        </authorList>
    </citation>
    <scope>NUCLEOTIDE SEQUENCE</scope>
    <source>
        <strain evidence="2 4">I ESC-2004</strain>
    </source>
</reference>
<gene>
    <name evidence="2" type="ORF">CAPTEDRAFT_187499</name>
</gene>
<accession>R7TVZ4</accession>
<feature type="compositionally biased region" description="Low complexity" evidence="1">
    <location>
        <begin position="242"/>
        <end position="256"/>
    </location>
</feature>
<organism evidence="2">
    <name type="scientific">Capitella teleta</name>
    <name type="common">Polychaete worm</name>
    <dbReference type="NCBI Taxonomy" id="283909"/>
    <lineage>
        <taxon>Eukaryota</taxon>
        <taxon>Metazoa</taxon>
        <taxon>Spiralia</taxon>
        <taxon>Lophotrochozoa</taxon>
        <taxon>Annelida</taxon>
        <taxon>Polychaeta</taxon>
        <taxon>Sedentaria</taxon>
        <taxon>Scolecida</taxon>
        <taxon>Capitellidae</taxon>
        <taxon>Capitella</taxon>
    </lineage>
</organism>
<keyword evidence="4" id="KW-1185">Reference proteome</keyword>
<feature type="compositionally biased region" description="Basic and acidic residues" evidence="1">
    <location>
        <begin position="210"/>
        <end position="241"/>
    </location>
</feature>
<evidence type="ECO:0000313" key="2">
    <source>
        <dbReference type="EMBL" id="ELT95170.1"/>
    </source>
</evidence>
<dbReference type="Proteomes" id="UP000014760">
    <property type="component" value="Unassembled WGS sequence"/>
</dbReference>
<dbReference type="HOGENOM" id="CLU_674844_0_0_1"/>
<evidence type="ECO:0000256" key="1">
    <source>
        <dbReference type="SAM" id="MobiDB-lite"/>
    </source>
</evidence>
<protein>
    <submittedName>
        <fullName evidence="2 3">Uncharacterized protein</fullName>
    </submittedName>
</protein>
<proteinExistence type="predicted"/>